<dbReference type="EMBL" id="WJQU01000004">
    <property type="protein sequence ID" value="KAJ6635201.1"/>
    <property type="molecule type" value="Genomic_DNA"/>
</dbReference>
<comment type="similarity">
    <text evidence="4">Belongs to the cytochrome P450 family.</text>
</comment>
<evidence type="ECO:0000256" key="3">
    <source>
        <dbReference type="ARBA" id="ARBA00004406"/>
    </source>
</evidence>
<dbReference type="GO" id="GO:0005789">
    <property type="term" value="C:endoplasmic reticulum membrane"/>
    <property type="evidence" value="ECO:0007669"/>
    <property type="project" value="UniProtKB-SubCell"/>
</dbReference>
<keyword evidence="5 13" id="KW-0349">Heme</keyword>
<dbReference type="PANTHER" id="PTHR24292:SF100">
    <property type="entry name" value="CYTOCHROME P450 6A16, ISOFORM B-RELATED"/>
    <property type="match status" value="1"/>
</dbReference>
<evidence type="ECO:0000256" key="13">
    <source>
        <dbReference type="PIRSR" id="PIRSR602401-1"/>
    </source>
</evidence>
<evidence type="ECO:0000256" key="12">
    <source>
        <dbReference type="ARBA" id="ARBA00023136"/>
    </source>
</evidence>
<name>A0A9Q0RWN2_9DIPT</name>
<dbReference type="Pfam" id="PF00067">
    <property type="entry name" value="p450"/>
    <property type="match status" value="3"/>
</dbReference>
<dbReference type="GO" id="GO:0016705">
    <property type="term" value="F:oxidoreductase activity, acting on paired donors, with incorporation or reduction of molecular oxygen"/>
    <property type="evidence" value="ECO:0007669"/>
    <property type="project" value="InterPro"/>
</dbReference>
<keyword evidence="10 13" id="KW-0408">Iron</keyword>
<dbReference type="GO" id="GO:0005506">
    <property type="term" value="F:iron ion binding"/>
    <property type="evidence" value="ECO:0007669"/>
    <property type="project" value="InterPro"/>
</dbReference>
<dbReference type="GO" id="GO:0004497">
    <property type="term" value="F:monooxygenase activity"/>
    <property type="evidence" value="ECO:0007669"/>
    <property type="project" value="UniProtKB-KW"/>
</dbReference>
<evidence type="ECO:0000256" key="11">
    <source>
        <dbReference type="ARBA" id="ARBA00023033"/>
    </source>
</evidence>
<dbReference type="GO" id="GO:0020037">
    <property type="term" value="F:heme binding"/>
    <property type="evidence" value="ECO:0007669"/>
    <property type="project" value="InterPro"/>
</dbReference>
<dbReference type="PANTHER" id="PTHR24292">
    <property type="entry name" value="CYTOCHROME P450"/>
    <property type="match status" value="1"/>
</dbReference>
<gene>
    <name evidence="15" type="primary">Cyp6a14_10</name>
    <name evidence="15" type="ORF">Bhyg_13785</name>
</gene>
<sequence>MALIFGTLVADVITFLIVMISAAYLYVKYIYTYWQRRGVKHLTPTFPLGNFADSFLQKMSIGELAEKLYHQTNEPFIGVYGAIRPTLLVRDSALVNRILIKDFQYFTDRGVYIDEINDPLSGNLFGLQGEKWKNLRAKLTPVFTSGKLKAMFSTLLDCGVPLKRYLSAEAEKGNIVEMREIAARYTTDIIGSTAFGIEVNTMENPNLPFRNLGRKAFSPSLMNGVRAFMRFIDPKLQNLLRVKAVDKDVEEFMVKLVKDTMEYREKNNISRKDLLQLMIQLRNTGNVQKDDEWDTTIVDDNNKNLTLNEIAAQAWIFYAAGFETSSSTMSYCLYELAKNIDIQRKVQEEIDEVTARHNGEITYDSIMEMKYLAMCMDETLRKHPVVPILNRQTTRVYKIPGTNVNIEKGTAVIIPVLGLHKDPAFYPEPEKFIPERFHPSNHKTFEERPYLGFGDGPRACIGLRMGKMQTKVGLVIMLQNFSYGLVNKEDLKISAKSFLVQPTTGINLTITKLTHRTLEAHLHGQIFLKIMAILFGSIAPDIVAVFVILLTIAYGYGKYVYTYWDRRGVKYIKPTFPLGNFADTFLQRLSIGELMEKMYRNTNDRFIGIFGALRPTLMLRDPALIRLALIKDFQYFSDRGVYINETEDPLSAHLFAMQGEKWRNLRAKLTPVFTSGKLKAMFSTLLDCGVPLKRFLDRAAEEGRTVEMRELAACYTTDIIASTAFGIEVNTVDNPNIPFRDYGRRAFSPTFLNGLRGFMSFVYPKLQSFIKIKGVDNDIEKFMINLVKDTMEYREKNNISRKDLLQLMIQLRNTGNVQNDEEWDTKIADETKKKLTLNEIAAQAWVFYIAGFETSSSTMSYCLYELAKNIDIQRKVQEEIDEVTARNNGEITYNSIIEMKYLEMCIDGTDIFVAAEELASNFCYILETLRKHPVVPVLNRETTRDYIIPGTNVIIEKGTSVIIPVLPLQRDPKYYPEPEKFIPERFLPDNVKTFEERPYLGFGDGPRACIGLRMGKMQTKVGLVLMLKDYTYELLDKTELKLSAKSFVLQPTSGINLKIIKRIK</sequence>
<keyword evidence="12 14" id="KW-0472">Membrane</keyword>
<dbReference type="PRINTS" id="PR00385">
    <property type="entry name" value="P450"/>
</dbReference>
<dbReference type="OrthoDB" id="2789670at2759"/>
<keyword evidence="6 13" id="KW-0479">Metal-binding</keyword>
<keyword evidence="14" id="KW-0812">Transmembrane</keyword>
<keyword evidence="14" id="KW-1133">Transmembrane helix</keyword>
<dbReference type="AlphaFoldDB" id="A0A9Q0RWN2"/>
<evidence type="ECO:0000256" key="14">
    <source>
        <dbReference type="SAM" id="Phobius"/>
    </source>
</evidence>
<comment type="subcellular location">
    <subcellularLocation>
        <location evidence="3">Endoplasmic reticulum membrane</location>
        <topology evidence="3">Peripheral membrane protein</topology>
    </subcellularLocation>
    <subcellularLocation>
        <location evidence="2">Microsome membrane</location>
        <topology evidence="2">Peripheral membrane protein</topology>
    </subcellularLocation>
</comment>
<reference evidence="15" key="1">
    <citation type="submission" date="2022-07" db="EMBL/GenBank/DDBJ databases">
        <authorList>
            <person name="Trinca V."/>
            <person name="Uliana J.V.C."/>
            <person name="Torres T.T."/>
            <person name="Ward R.J."/>
            <person name="Monesi N."/>
        </authorList>
    </citation>
    <scope>NUCLEOTIDE SEQUENCE</scope>
    <source>
        <strain evidence="15">HSMRA1968</strain>
        <tissue evidence="15">Whole embryos</tissue>
    </source>
</reference>
<keyword evidence="8" id="KW-0492">Microsome</keyword>
<dbReference type="Gene3D" id="1.10.630.10">
    <property type="entry name" value="Cytochrome P450"/>
    <property type="match status" value="2"/>
</dbReference>
<feature type="transmembrane region" description="Helical" evidence="14">
    <location>
        <begin position="526"/>
        <end position="556"/>
    </location>
</feature>
<dbReference type="Proteomes" id="UP001151699">
    <property type="component" value="Chromosome C"/>
</dbReference>
<evidence type="ECO:0000256" key="6">
    <source>
        <dbReference type="ARBA" id="ARBA00022723"/>
    </source>
</evidence>
<dbReference type="InterPro" id="IPR017972">
    <property type="entry name" value="Cyt_P450_CS"/>
</dbReference>
<keyword evidence="7" id="KW-0256">Endoplasmic reticulum</keyword>
<protein>
    <submittedName>
        <fullName evidence="15">Cytochrome P450 6a14</fullName>
    </submittedName>
</protein>
<proteinExistence type="inferred from homology"/>
<feature type="binding site" description="axial binding residue" evidence="13">
    <location>
        <position position="460"/>
    </location>
    <ligand>
        <name>heme</name>
        <dbReference type="ChEBI" id="CHEBI:30413"/>
    </ligand>
    <ligandPart>
        <name>Fe</name>
        <dbReference type="ChEBI" id="CHEBI:18248"/>
    </ligandPart>
</feature>
<organism evidence="15 16">
    <name type="scientific">Pseudolycoriella hygida</name>
    <dbReference type="NCBI Taxonomy" id="35572"/>
    <lineage>
        <taxon>Eukaryota</taxon>
        <taxon>Metazoa</taxon>
        <taxon>Ecdysozoa</taxon>
        <taxon>Arthropoda</taxon>
        <taxon>Hexapoda</taxon>
        <taxon>Insecta</taxon>
        <taxon>Pterygota</taxon>
        <taxon>Neoptera</taxon>
        <taxon>Endopterygota</taxon>
        <taxon>Diptera</taxon>
        <taxon>Nematocera</taxon>
        <taxon>Sciaroidea</taxon>
        <taxon>Sciaridae</taxon>
        <taxon>Pseudolycoriella</taxon>
    </lineage>
</organism>
<dbReference type="InterPro" id="IPR036396">
    <property type="entry name" value="Cyt_P450_sf"/>
</dbReference>
<dbReference type="FunFam" id="1.10.630.10:FF:000003">
    <property type="entry name" value="cytochrome P450 3A12-like isoform X2"/>
    <property type="match status" value="1"/>
</dbReference>
<keyword evidence="11" id="KW-0503">Monooxygenase</keyword>
<dbReference type="PRINTS" id="PR00463">
    <property type="entry name" value="EP450I"/>
</dbReference>
<evidence type="ECO:0000256" key="8">
    <source>
        <dbReference type="ARBA" id="ARBA00022848"/>
    </source>
</evidence>
<dbReference type="CDD" id="cd11056">
    <property type="entry name" value="CYP6-like"/>
    <property type="match status" value="2"/>
</dbReference>
<keyword evidence="16" id="KW-1185">Reference proteome</keyword>
<evidence type="ECO:0000256" key="1">
    <source>
        <dbReference type="ARBA" id="ARBA00001971"/>
    </source>
</evidence>
<evidence type="ECO:0000256" key="2">
    <source>
        <dbReference type="ARBA" id="ARBA00004174"/>
    </source>
</evidence>
<dbReference type="PROSITE" id="PS00086">
    <property type="entry name" value="CYTOCHROME_P450"/>
    <property type="match status" value="2"/>
</dbReference>
<comment type="caution">
    <text evidence="15">The sequence shown here is derived from an EMBL/GenBank/DDBJ whole genome shotgun (WGS) entry which is preliminary data.</text>
</comment>
<feature type="transmembrane region" description="Helical" evidence="14">
    <location>
        <begin position="6"/>
        <end position="27"/>
    </location>
</feature>
<evidence type="ECO:0000256" key="5">
    <source>
        <dbReference type="ARBA" id="ARBA00022617"/>
    </source>
</evidence>
<dbReference type="SUPFAM" id="SSF48264">
    <property type="entry name" value="Cytochrome P450"/>
    <property type="match status" value="2"/>
</dbReference>
<dbReference type="InterPro" id="IPR001128">
    <property type="entry name" value="Cyt_P450"/>
</dbReference>
<evidence type="ECO:0000256" key="7">
    <source>
        <dbReference type="ARBA" id="ARBA00022824"/>
    </source>
</evidence>
<evidence type="ECO:0000256" key="9">
    <source>
        <dbReference type="ARBA" id="ARBA00023002"/>
    </source>
</evidence>
<accession>A0A9Q0RWN2</accession>
<evidence type="ECO:0000313" key="15">
    <source>
        <dbReference type="EMBL" id="KAJ6635201.1"/>
    </source>
</evidence>
<dbReference type="FunFam" id="1.10.630.10:FF:000042">
    <property type="entry name" value="Cytochrome P450"/>
    <property type="match status" value="1"/>
</dbReference>
<evidence type="ECO:0000256" key="10">
    <source>
        <dbReference type="ARBA" id="ARBA00023004"/>
    </source>
</evidence>
<evidence type="ECO:0000256" key="4">
    <source>
        <dbReference type="ARBA" id="ARBA00010617"/>
    </source>
</evidence>
<keyword evidence="9" id="KW-0560">Oxidoreductase</keyword>
<comment type="cofactor">
    <cofactor evidence="1 13">
        <name>heme</name>
        <dbReference type="ChEBI" id="CHEBI:30413"/>
    </cofactor>
</comment>
<dbReference type="InterPro" id="IPR002401">
    <property type="entry name" value="Cyt_P450_E_grp-I"/>
</dbReference>
<evidence type="ECO:0000313" key="16">
    <source>
        <dbReference type="Proteomes" id="UP001151699"/>
    </source>
</evidence>
<dbReference type="InterPro" id="IPR050476">
    <property type="entry name" value="Insect_CytP450_Detox"/>
</dbReference>